<organism evidence="4 5">
    <name type="scientific">Camelimonas fluminis</name>
    <dbReference type="NCBI Taxonomy" id="1576911"/>
    <lineage>
        <taxon>Bacteria</taxon>
        <taxon>Pseudomonadati</taxon>
        <taxon>Pseudomonadota</taxon>
        <taxon>Alphaproteobacteria</taxon>
        <taxon>Hyphomicrobiales</taxon>
        <taxon>Chelatococcaceae</taxon>
        <taxon>Camelimonas</taxon>
    </lineage>
</organism>
<proteinExistence type="predicted"/>
<dbReference type="SUPFAM" id="SSF52540">
    <property type="entry name" value="P-loop containing nucleoside triphosphate hydrolases"/>
    <property type="match status" value="2"/>
</dbReference>
<dbReference type="Pfam" id="PF13604">
    <property type="entry name" value="AAA_30"/>
    <property type="match status" value="1"/>
</dbReference>
<dbReference type="SMART" id="SM00382">
    <property type="entry name" value="AAA"/>
    <property type="match status" value="1"/>
</dbReference>
<evidence type="ECO:0000256" key="2">
    <source>
        <dbReference type="ARBA" id="ARBA00022840"/>
    </source>
</evidence>
<dbReference type="InterPro" id="IPR027785">
    <property type="entry name" value="UvrD-like_helicase_C"/>
</dbReference>
<dbReference type="Pfam" id="PF13538">
    <property type="entry name" value="UvrD_C_2"/>
    <property type="match status" value="1"/>
</dbReference>
<evidence type="ECO:0000256" key="1">
    <source>
        <dbReference type="ARBA" id="ARBA00022741"/>
    </source>
</evidence>
<dbReference type="CDD" id="cd17933">
    <property type="entry name" value="DEXSc_RecD-like"/>
    <property type="match status" value="1"/>
</dbReference>
<comment type="caution">
    <text evidence="4">The sequence shown here is derived from an EMBL/GenBank/DDBJ whole genome shotgun (WGS) entry which is preliminary data.</text>
</comment>
<name>A0ABV7UHX1_9HYPH</name>
<dbReference type="Gene3D" id="3.40.50.300">
    <property type="entry name" value="P-loop containing nucleotide triphosphate hydrolases"/>
    <property type="match status" value="2"/>
</dbReference>
<dbReference type="PANTHER" id="PTHR43788:SF6">
    <property type="entry name" value="DNA HELICASE B"/>
    <property type="match status" value="1"/>
</dbReference>
<feature type="domain" description="AAA+ ATPase" evidence="3">
    <location>
        <begin position="236"/>
        <end position="382"/>
    </location>
</feature>
<reference evidence="5" key="1">
    <citation type="journal article" date="2019" name="Int. J. Syst. Evol. Microbiol.">
        <title>The Global Catalogue of Microorganisms (GCM) 10K type strain sequencing project: providing services to taxonomists for standard genome sequencing and annotation.</title>
        <authorList>
            <consortium name="The Broad Institute Genomics Platform"/>
            <consortium name="The Broad Institute Genome Sequencing Center for Infectious Disease"/>
            <person name="Wu L."/>
            <person name="Ma J."/>
        </authorList>
    </citation>
    <scope>NUCLEOTIDE SEQUENCE [LARGE SCALE GENOMIC DNA]</scope>
    <source>
        <strain evidence="5">KCTC 42282</strain>
    </source>
</reference>
<keyword evidence="5" id="KW-1185">Reference proteome</keyword>
<evidence type="ECO:0000259" key="3">
    <source>
        <dbReference type="SMART" id="SM00382"/>
    </source>
</evidence>
<dbReference type="Proteomes" id="UP001595704">
    <property type="component" value="Unassembled WGS sequence"/>
</dbReference>
<dbReference type="EMBL" id="JBHRYC010000065">
    <property type="protein sequence ID" value="MFC3638310.1"/>
    <property type="molecule type" value="Genomic_DNA"/>
</dbReference>
<sequence>MPPTVRLTPADIKHYLTNEDVSPDTRARLLTELFSDHTAPTLTSYLEKNGFRIAAHASGLTERMLRAATTRFSTRTLEILRSDPFEMIGPVPGFTFDIALALWRRLSPEPIGQRRVAMAAANERMAALKASGSVFLARMALTNAILERIFATRDDVEAAVDTLISHGILISATASGTEILVRADALRTERLVASLITKKYRPSAPVDNSSILQAMCETGMRTPDKNQIAAIQSASSNTVSMITGGPGTGKTAILAAINRVVKQIRPGARVKVISLSARVARAIGEKTGIEADTAHATLGVLPDGGGYVHGPNNPLPLDLLIVEEAFMIGNQLLADLLLAVPSTCSIIFVGDPEQLPPVMEGIPLQAILRTRAIPVVQLQTNHRRTARDIPAAATRVMQGRPLADSPNIRILRTSSHDDALDRIRQEFVAAKSACHTVQILTAIHDGHLGTHAINRAIAGHSHHSVGDLVMQTVNDRSAEFWSGELATIRRIGPNGITLARDDGREIKRSPAQIRDLLHASATTYQQSQGIECDIVILVVSRTHARMLGRNLINVGLTRAKKRCIILDHQNGLTTSLAKHHTESRTTLLPRLLIGENIGGKA</sequence>
<dbReference type="PANTHER" id="PTHR43788">
    <property type="entry name" value="DNA2/NAM7 HELICASE FAMILY MEMBER"/>
    <property type="match status" value="1"/>
</dbReference>
<dbReference type="Gene3D" id="2.30.30.940">
    <property type="match status" value="1"/>
</dbReference>
<dbReference type="InterPro" id="IPR003593">
    <property type="entry name" value="AAA+_ATPase"/>
</dbReference>
<dbReference type="InterPro" id="IPR050534">
    <property type="entry name" value="Coronavir_polyprotein_1ab"/>
</dbReference>
<evidence type="ECO:0000313" key="5">
    <source>
        <dbReference type="Proteomes" id="UP001595704"/>
    </source>
</evidence>
<dbReference type="InterPro" id="IPR027417">
    <property type="entry name" value="P-loop_NTPase"/>
</dbReference>
<protein>
    <submittedName>
        <fullName evidence="4">AAA family ATPase</fullName>
    </submittedName>
</protein>
<gene>
    <name evidence="4" type="ORF">ACFONL_13160</name>
</gene>
<accession>A0ABV7UHX1</accession>
<keyword evidence="2" id="KW-0067">ATP-binding</keyword>
<keyword evidence="1" id="KW-0547">Nucleotide-binding</keyword>
<dbReference type="RefSeq" id="WP_191320866.1">
    <property type="nucleotide sequence ID" value="NZ_BNCG01000027.1"/>
</dbReference>
<evidence type="ECO:0000313" key="4">
    <source>
        <dbReference type="EMBL" id="MFC3638310.1"/>
    </source>
</evidence>